<keyword evidence="12" id="KW-1185">Reference proteome</keyword>
<dbReference type="EC" id="2.3.2.31" evidence="2"/>
<evidence type="ECO:0000256" key="2">
    <source>
        <dbReference type="ARBA" id="ARBA00012251"/>
    </source>
</evidence>
<feature type="region of interest" description="Disordered" evidence="9">
    <location>
        <begin position="1"/>
        <end position="45"/>
    </location>
</feature>
<sequence>MAAFRQPAWFQPIPDPDVPVPDDDGNGKPSPLPAPLPAPIARLRPPTVPEGVVVPELGPMLSSNNPYAKAVEVEVQRMVIRPPTPDFLQPTQLASSTAQPVATEGLTQVAILAQPTASAESPLTPAEGSSQTAAQSQTPQSEQPAPPQQLGTPEHVPRESIDVSSLLGPDLTPSVTTTTTTGTRSSLVSNDTGSTAAPPTPTTENDDTETDGEEDVDGDTDDEENLAVPGFLIRDPEGDPPADNVGYDLAWADVPPPAALRDVADDVPEILREIIASSIESVQAQLAVQVTAQAEREAEEKRQRDEAEAKAKEAAKQKAEEERQKLLLQMEQQEKQVVVDKGKARDTATRHILEPEPLPPAVVKKSRRHFASRMLRHVHVLGGSSDKGESSAAGAAAAAEAAQAAAARLALQRAYEEAMLRRYEGTPASSSSKTAASSSKGSAEAMLNKYEAGTVGVGPSRTGMAAMQRAYEEPVLRSSANGQKVTKMNSTTPPDGALTVSPAVATEPGTAPIPTQRRAAMLLAMVRKDLEKKKAPVPPATIECISCFEDIPTKEAVKTVCHSYCLDCFQQLVTTALDNEAQFPPKCCLNEVPKKTVQKYATADLRRRYALKIDEFTTPVADRVYCPTPDCGVWVPPAHIAPAARIARCRNGHETCTACRQPAHGRGTANREACPEASAQDQRDQRLADELAREEGWRHCIQCAVLIEHRDACQHMTCRCGAEFCYVCGLVWRTCHCDMDDLARVKREADARRQQRSEREARERERVRRQEEAANAELAELRDALAQIAAFEQRERQRMRRVQQAQRARLQRLKEQREAVLRGEIEQKYARLKTVLEELNALQAQTAKTTRREERTSLRTEQTTSHEQALARQETARAEAAAAAAEMVGAAERHWQDDYRARLALEVQLEAQYTHALAGDLDPKDVVGAVRAIEAYQRTNDARLDAYCAWRDRELAHARFTAEEKRAVRDEEEAQLVRKHRRESRRVRASLTKKHTGERVWHCAVAAERIRLLAEMEIVEQGLGLAGSTSEADTNLLLLLDLEASGALGDDGPGEGPSAGGDDDTEMSHLYAVMLAEATGEVDEADLAAFGDSSDDEDGDDRESFYSLYGGGANDNSRNRNSGSGQGRAGNNGGVRDAYNWPLVAEDVD</sequence>
<feature type="region of interest" description="Disordered" evidence="9">
    <location>
        <begin position="663"/>
        <end position="687"/>
    </location>
</feature>
<evidence type="ECO:0000313" key="12">
    <source>
        <dbReference type="Proteomes" id="UP001642482"/>
    </source>
</evidence>
<name>A0ABP0C5C3_9PEZI</name>
<evidence type="ECO:0000256" key="5">
    <source>
        <dbReference type="ARBA" id="ARBA00022737"/>
    </source>
</evidence>
<feature type="region of interest" description="Disordered" evidence="9">
    <location>
        <begin position="846"/>
        <end position="868"/>
    </location>
</feature>
<dbReference type="PANTHER" id="PTHR11685">
    <property type="entry name" value="RBR FAMILY RING FINGER AND IBR DOMAIN-CONTAINING"/>
    <property type="match status" value="1"/>
</dbReference>
<evidence type="ECO:0000256" key="3">
    <source>
        <dbReference type="ARBA" id="ARBA00022679"/>
    </source>
</evidence>
<keyword evidence="7" id="KW-0833">Ubl conjugation pathway</keyword>
<protein>
    <recommendedName>
        <fullName evidence="2">RBR-type E3 ubiquitin transferase</fullName>
        <ecNumber evidence="2">2.3.2.31</ecNumber>
    </recommendedName>
</protein>
<dbReference type="PROSITE" id="PS51873">
    <property type="entry name" value="TRIAD"/>
    <property type="match status" value="1"/>
</dbReference>
<feature type="compositionally biased region" description="Acidic residues" evidence="9">
    <location>
        <begin position="204"/>
        <end position="225"/>
    </location>
</feature>
<dbReference type="Proteomes" id="UP001642482">
    <property type="component" value="Unassembled WGS sequence"/>
</dbReference>
<dbReference type="CDD" id="cd22584">
    <property type="entry name" value="Rcat_RBR_unk"/>
    <property type="match status" value="1"/>
</dbReference>
<feature type="compositionally biased region" description="Low complexity" evidence="9">
    <location>
        <begin position="1114"/>
        <end position="1123"/>
    </location>
</feature>
<evidence type="ECO:0000256" key="8">
    <source>
        <dbReference type="ARBA" id="ARBA00022833"/>
    </source>
</evidence>
<organism evidence="11 12">
    <name type="scientific">Sporothrix eucalyptigena</name>
    <dbReference type="NCBI Taxonomy" id="1812306"/>
    <lineage>
        <taxon>Eukaryota</taxon>
        <taxon>Fungi</taxon>
        <taxon>Dikarya</taxon>
        <taxon>Ascomycota</taxon>
        <taxon>Pezizomycotina</taxon>
        <taxon>Sordariomycetes</taxon>
        <taxon>Sordariomycetidae</taxon>
        <taxon>Ophiostomatales</taxon>
        <taxon>Ophiostomataceae</taxon>
        <taxon>Sporothrix</taxon>
    </lineage>
</organism>
<evidence type="ECO:0000256" key="4">
    <source>
        <dbReference type="ARBA" id="ARBA00022723"/>
    </source>
</evidence>
<keyword evidence="4" id="KW-0479">Metal-binding</keyword>
<keyword evidence="6" id="KW-0863">Zinc-finger</keyword>
<feature type="region of interest" description="Disordered" evidence="9">
    <location>
        <begin position="113"/>
        <end position="248"/>
    </location>
</feature>
<feature type="compositionally biased region" description="Low complexity" evidence="9">
    <location>
        <begin position="126"/>
        <end position="143"/>
    </location>
</feature>
<dbReference type="SUPFAM" id="SSF57850">
    <property type="entry name" value="RING/U-box"/>
    <property type="match status" value="1"/>
</dbReference>
<gene>
    <name evidence="11" type="ORF">SEUCBS140593_006497</name>
</gene>
<dbReference type="InterPro" id="IPR031127">
    <property type="entry name" value="E3_UB_ligase_RBR"/>
</dbReference>
<feature type="region of interest" description="Disordered" evidence="9">
    <location>
        <begin position="749"/>
        <end position="770"/>
    </location>
</feature>
<keyword evidence="5" id="KW-0677">Repeat</keyword>
<evidence type="ECO:0000256" key="1">
    <source>
        <dbReference type="ARBA" id="ARBA00001798"/>
    </source>
</evidence>
<comment type="catalytic activity">
    <reaction evidence="1">
        <text>[E2 ubiquitin-conjugating enzyme]-S-ubiquitinyl-L-cysteine + [acceptor protein]-L-lysine = [E2 ubiquitin-conjugating enzyme]-L-cysteine + [acceptor protein]-N(6)-ubiquitinyl-L-lysine.</text>
        <dbReference type="EC" id="2.3.2.31"/>
    </reaction>
</comment>
<evidence type="ECO:0000256" key="6">
    <source>
        <dbReference type="ARBA" id="ARBA00022771"/>
    </source>
</evidence>
<accession>A0ABP0C5C3</accession>
<feature type="region of interest" description="Disordered" evidence="9">
    <location>
        <begin position="476"/>
        <end position="499"/>
    </location>
</feature>
<dbReference type="Pfam" id="PF01485">
    <property type="entry name" value="IBR"/>
    <property type="match status" value="1"/>
</dbReference>
<feature type="region of interest" description="Disordered" evidence="9">
    <location>
        <begin position="296"/>
        <end position="323"/>
    </location>
</feature>
<dbReference type="Gene3D" id="1.20.120.1750">
    <property type="match status" value="1"/>
</dbReference>
<evidence type="ECO:0000256" key="9">
    <source>
        <dbReference type="SAM" id="MobiDB-lite"/>
    </source>
</evidence>
<comment type="caution">
    <text evidence="11">The sequence shown here is derived from an EMBL/GenBank/DDBJ whole genome shotgun (WGS) entry which is preliminary data.</text>
</comment>
<feature type="compositionally biased region" description="Polar residues" evidence="9">
    <location>
        <begin position="478"/>
        <end position="493"/>
    </location>
</feature>
<keyword evidence="8" id="KW-0862">Zinc</keyword>
<feature type="region of interest" description="Disordered" evidence="9">
    <location>
        <begin position="1090"/>
        <end position="1149"/>
    </location>
</feature>
<dbReference type="InterPro" id="IPR044066">
    <property type="entry name" value="TRIAD_supradom"/>
</dbReference>
<evidence type="ECO:0000256" key="7">
    <source>
        <dbReference type="ARBA" id="ARBA00022786"/>
    </source>
</evidence>
<proteinExistence type="predicted"/>
<feature type="compositionally biased region" description="Gly residues" evidence="9">
    <location>
        <begin position="1124"/>
        <end position="1133"/>
    </location>
</feature>
<evidence type="ECO:0000259" key="10">
    <source>
        <dbReference type="PROSITE" id="PS51873"/>
    </source>
</evidence>
<dbReference type="InterPro" id="IPR002867">
    <property type="entry name" value="IBR_dom"/>
</dbReference>
<evidence type="ECO:0000313" key="11">
    <source>
        <dbReference type="EMBL" id="CAK7227203.1"/>
    </source>
</evidence>
<keyword evidence="3" id="KW-0808">Transferase</keyword>
<feature type="domain" description="RING-type" evidence="10">
    <location>
        <begin position="540"/>
        <end position="741"/>
    </location>
</feature>
<dbReference type="CDD" id="cd20335">
    <property type="entry name" value="BRcat_RBR"/>
    <property type="match status" value="1"/>
</dbReference>
<dbReference type="EMBL" id="CAWUHD010000071">
    <property type="protein sequence ID" value="CAK7227203.1"/>
    <property type="molecule type" value="Genomic_DNA"/>
</dbReference>
<reference evidence="11 12" key="1">
    <citation type="submission" date="2024-01" db="EMBL/GenBank/DDBJ databases">
        <authorList>
            <person name="Allen C."/>
            <person name="Tagirdzhanova G."/>
        </authorList>
    </citation>
    <scope>NUCLEOTIDE SEQUENCE [LARGE SCALE GENOMIC DNA]</scope>
</reference>